<comment type="caution">
    <text evidence="3">The sequence shown here is derived from an EMBL/GenBank/DDBJ whole genome shotgun (WGS) entry which is preliminary data.</text>
</comment>
<dbReference type="PANTHER" id="PTHR46268">
    <property type="entry name" value="STRESS RESPONSE PROTEIN NHAX"/>
    <property type="match status" value="1"/>
</dbReference>
<comment type="similarity">
    <text evidence="1">Belongs to the universal stress protein A family.</text>
</comment>
<dbReference type="Pfam" id="PF00582">
    <property type="entry name" value="Usp"/>
    <property type="match status" value="1"/>
</dbReference>
<dbReference type="InterPro" id="IPR014729">
    <property type="entry name" value="Rossmann-like_a/b/a_fold"/>
</dbReference>
<protein>
    <submittedName>
        <fullName evidence="3">Universal stress protein</fullName>
    </submittedName>
</protein>
<dbReference type="PRINTS" id="PR01438">
    <property type="entry name" value="UNVRSLSTRESS"/>
</dbReference>
<dbReference type="Proteomes" id="UP000292704">
    <property type="component" value="Unassembled WGS sequence"/>
</dbReference>
<dbReference type="PANTHER" id="PTHR46268:SF6">
    <property type="entry name" value="UNIVERSAL STRESS PROTEIN UP12"/>
    <property type="match status" value="1"/>
</dbReference>
<accession>A0A482XYU9</accession>
<dbReference type="OrthoDB" id="105697at2157"/>
<organism evidence="3 4">
    <name type="scientific">Natrinema altunense</name>
    <dbReference type="NCBI Taxonomy" id="222984"/>
    <lineage>
        <taxon>Archaea</taxon>
        <taxon>Methanobacteriati</taxon>
        <taxon>Methanobacteriota</taxon>
        <taxon>Stenosarchaea group</taxon>
        <taxon>Halobacteria</taxon>
        <taxon>Halobacteriales</taxon>
        <taxon>Natrialbaceae</taxon>
        <taxon>Natrinema</taxon>
    </lineage>
</organism>
<dbReference type="EMBL" id="SHMR01000006">
    <property type="protein sequence ID" value="RZH67283.1"/>
    <property type="molecule type" value="Genomic_DNA"/>
</dbReference>
<evidence type="ECO:0000259" key="2">
    <source>
        <dbReference type="Pfam" id="PF00582"/>
    </source>
</evidence>
<dbReference type="RefSeq" id="WP_130170972.1">
    <property type="nucleotide sequence ID" value="NZ_SHMR01000006.1"/>
</dbReference>
<dbReference type="InterPro" id="IPR006015">
    <property type="entry name" value="Universal_stress_UspA"/>
</dbReference>
<evidence type="ECO:0000313" key="3">
    <source>
        <dbReference type="EMBL" id="RZH67283.1"/>
    </source>
</evidence>
<sequence>MYDDILIPTDGSDTVPETLAHGLPLAADNDATVHSLYVVDSRVTAAADDETGADLERSLEDEGRDAVADVEERAAAAGLETVGEVRHGTPAKTILEYVDEAGIDLIVIGTRGKSPREKVTSLGSVSERVVDNASIPVFVVRNAGSEE</sequence>
<dbReference type="CDD" id="cd00293">
    <property type="entry name" value="USP-like"/>
    <property type="match status" value="1"/>
</dbReference>
<evidence type="ECO:0000313" key="4">
    <source>
        <dbReference type="Proteomes" id="UP000292704"/>
    </source>
</evidence>
<evidence type="ECO:0000256" key="1">
    <source>
        <dbReference type="ARBA" id="ARBA00008791"/>
    </source>
</evidence>
<feature type="domain" description="UspA" evidence="2">
    <location>
        <begin position="1"/>
        <end position="141"/>
    </location>
</feature>
<reference evidence="3 4" key="1">
    <citation type="submission" date="2019-02" db="EMBL/GenBank/DDBJ databases">
        <title>Genome analysis provides insights into bioremediation potentialities and Haloocin production by Natrinema altunense strain 4.1R isolated from Chott Douz in Tunisian desert.</title>
        <authorList>
            <person name="Najjari A."/>
            <person name="Youssef N."/>
            <person name="Ben Dhia O."/>
            <person name="Ferjani R."/>
            <person name="El Hidri D."/>
            <person name="Ouzari H.I."/>
            <person name="Cherif A."/>
        </authorList>
    </citation>
    <scope>NUCLEOTIDE SEQUENCE [LARGE SCALE GENOMIC DNA]</scope>
    <source>
        <strain evidence="3 4">4.1R</strain>
    </source>
</reference>
<proteinExistence type="inferred from homology"/>
<name>A0A482XYU9_9EURY</name>
<dbReference type="SUPFAM" id="SSF52402">
    <property type="entry name" value="Adenine nucleotide alpha hydrolases-like"/>
    <property type="match status" value="1"/>
</dbReference>
<gene>
    <name evidence="3" type="ORF">ELS17_12645</name>
</gene>
<dbReference type="Gene3D" id="3.40.50.620">
    <property type="entry name" value="HUPs"/>
    <property type="match status" value="1"/>
</dbReference>
<dbReference type="InterPro" id="IPR006016">
    <property type="entry name" value="UspA"/>
</dbReference>
<dbReference type="AlphaFoldDB" id="A0A482XYU9"/>